<accession>A0AC34FN38</accession>
<evidence type="ECO:0000313" key="2">
    <source>
        <dbReference type="WBParaSite" id="ES5_v2.g18836.t1"/>
    </source>
</evidence>
<sequence>MPVNQAALEAAVYGSTNSNNSGLIQNGGGGTASTTNPYCTSIGYNNSAAAAAAAAYNPYHYQMAFRNAAPLTNYFNTLGSAATVAAAANVPSAYYSGYGTTTGSTTGFDYNSYATSNQYYNSNINSSNSNSSRVAAANNYYNAAAAAAAFPYGTLGGVETTLPTSSSTLSASQISPYSTAMTAQKAEHKPPRRSKKKKPIGGLASPEPSYARVFVYEMEDLCSFAQPTSYFAHFGLLLDNIISQAFGIHIDECDQANVEDANVDDITDLSYTNQATSENSILDEQKPDINSLSESPPINAVNRGIADGLQQMARRYQRMKDVYNKCKDNIGELTNFMPQYSSEQIIGWIKQHDVFVENYRQCLRIVIERFV</sequence>
<dbReference type="Proteomes" id="UP000887579">
    <property type="component" value="Unplaced"/>
</dbReference>
<reference evidence="2" key="1">
    <citation type="submission" date="2022-11" db="UniProtKB">
        <authorList>
            <consortium name="WormBaseParasite"/>
        </authorList>
    </citation>
    <scope>IDENTIFICATION</scope>
</reference>
<proteinExistence type="predicted"/>
<name>A0AC34FN38_9BILA</name>
<evidence type="ECO:0000313" key="1">
    <source>
        <dbReference type="Proteomes" id="UP000887579"/>
    </source>
</evidence>
<dbReference type="WBParaSite" id="ES5_v2.g18836.t1">
    <property type="protein sequence ID" value="ES5_v2.g18836.t1"/>
    <property type="gene ID" value="ES5_v2.g18836"/>
</dbReference>
<protein>
    <submittedName>
        <fullName evidence="2">Uncharacterized protein</fullName>
    </submittedName>
</protein>
<organism evidence="1 2">
    <name type="scientific">Panagrolaimus sp. ES5</name>
    <dbReference type="NCBI Taxonomy" id="591445"/>
    <lineage>
        <taxon>Eukaryota</taxon>
        <taxon>Metazoa</taxon>
        <taxon>Ecdysozoa</taxon>
        <taxon>Nematoda</taxon>
        <taxon>Chromadorea</taxon>
        <taxon>Rhabditida</taxon>
        <taxon>Tylenchina</taxon>
        <taxon>Panagrolaimomorpha</taxon>
        <taxon>Panagrolaimoidea</taxon>
        <taxon>Panagrolaimidae</taxon>
        <taxon>Panagrolaimus</taxon>
    </lineage>
</organism>